<keyword evidence="2" id="KW-1185">Reference proteome</keyword>
<proteinExistence type="predicted"/>
<dbReference type="AlphaFoldDB" id="A0A433VQU6"/>
<protein>
    <submittedName>
        <fullName evidence="1">Uncharacterized protein</fullName>
    </submittedName>
</protein>
<dbReference type="OrthoDB" id="514484at2"/>
<dbReference type="EMBL" id="RSCL01000003">
    <property type="protein sequence ID" value="RUT08474.1"/>
    <property type="molecule type" value="Genomic_DNA"/>
</dbReference>
<dbReference type="Proteomes" id="UP000271624">
    <property type="component" value="Unassembled WGS sequence"/>
</dbReference>
<reference evidence="1" key="1">
    <citation type="submission" date="2018-12" db="EMBL/GenBank/DDBJ databases">
        <authorList>
            <person name="Will S."/>
            <person name="Neumann-Schaal M."/>
            <person name="Henke P."/>
        </authorList>
    </citation>
    <scope>NUCLEOTIDE SEQUENCE</scope>
    <source>
        <strain evidence="1">PCC 7102</strain>
    </source>
</reference>
<organism evidence="1 2">
    <name type="scientific">Dulcicalothrix desertica PCC 7102</name>
    <dbReference type="NCBI Taxonomy" id="232991"/>
    <lineage>
        <taxon>Bacteria</taxon>
        <taxon>Bacillati</taxon>
        <taxon>Cyanobacteriota</taxon>
        <taxon>Cyanophyceae</taxon>
        <taxon>Nostocales</taxon>
        <taxon>Calotrichaceae</taxon>
        <taxon>Dulcicalothrix</taxon>
    </lineage>
</organism>
<comment type="caution">
    <text evidence="1">The sequence shown here is derived from an EMBL/GenBank/DDBJ whole genome shotgun (WGS) entry which is preliminary data.</text>
</comment>
<dbReference type="RefSeq" id="WP_127080273.1">
    <property type="nucleotide sequence ID" value="NZ_RSCL01000003.1"/>
</dbReference>
<reference evidence="1" key="2">
    <citation type="journal article" date="2019" name="Genome Biol. Evol.">
        <title>Day and night: Metabolic profiles and evolutionary relationships of six axenic non-marine cyanobacteria.</title>
        <authorList>
            <person name="Will S.E."/>
            <person name="Henke P."/>
            <person name="Boedeker C."/>
            <person name="Huang S."/>
            <person name="Brinkmann H."/>
            <person name="Rohde M."/>
            <person name="Jarek M."/>
            <person name="Friedl T."/>
            <person name="Seufert S."/>
            <person name="Schumacher M."/>
            <person name="Overmann J."/>
            <person name="Neumann-Schaal M."/>
            <person name="Petersen J."/>
        </authorList>
    </citation>
    <scope>NUCLEOTIDE SEQUENCE [LARGE SCALE GENOMIC DNA]</scope>
    <source>
        <strain evidence="1">PCC 7102</strain>
    </source>
</reference>
<name>A0A433VQU6_9CYAN</name>
<evidence type="ECO:0000313" key="2">
    <source>
        <dbReference type="Proteomes" id="UP000271624"/>
    </source>
</evidence>
<accession>A0A433VQU6</accession>
<sequence>MSPLLIISQFLTHKFPWWGICQLKFDPKYNTLYMRCVNPDTRRAIFKEASALSNLDIGIERFIVVYPGYPDIIIPYAHSQ</sequence>
<evidence type="ECO:0000313" key="1">
    <source>
        <dbReference type="EMBL" id="RUT08474.1"/>
    </source>
</evidence>
<gene>
    <name evidence="1" type="ORF">DSM106972_016420</name>
</gene>